<evidence type="ECO:0000256" key="2">
    <source>
        <dbReference type="ARBA" id="ARBA00009236"/>
    </source>
</evidence>
<feature type="binding site" evidence="6">
    <location>
        <position position="336"/>
    </location>
    <ligand>
        <name>substrate</name>
    </ligand>
</feature>
<evidence type="ECO:0000256" key="7">
    <source>
        <dbReference type="PIRSR" id="PIRSR000524-50"/>
    </source>
</evidence>
<dbReference type="InterPro" id="IPR015424">
    <property type="entry name" value="PyrdxlP-dep_Trfase"/>
</dbReference>
<dbReference type="Gene3D" id="3.90.1150.10">
    <property type="entry name" value="Aspartate Aminotransferase, domain 1"/>
    <property type="match status" value="1"/>
</dbReference>
<evidence type="ECO:0000256" key="8">
    <source>
        <dbReference type="RuleBase" id="RU004075"/>
    </source>
</evidence>
<dbReference type="EMBL" id="BMJD01000016">
    <property type="protein sequence ID" value="GGB44334.1"/>
    <property type="molecule type" value="Genomic_DNA"/>
</dbReference>
<dbReference type="InterPro" id="IPR020578">
    <property type="entry name" value="Aminotrans_V_PyrdxlP_BS"/>
</dbReference>
<dbReference type="PANTHER" id="PTHR21152:SF40">
    <property type="entry name" value="ALANINE--GLYOXYLATE AMINOTRANSFERASE"/>
    <property type="match status" value="1"/>
</dbReference>
<dbReference type="InterPro" id="IPR015422">
    <property type="entry name" value="PyrdxlP-dep_Trfase_small"/>
</dbReference>
<dbReference type="Gene3D" id="3.40.640.10">
    <property type="entry name" value="Type I PLP-dependent aspartate aminotransferase-like (Major domain)"/>
    <property type="match status" value="1"/>
</dbReference>
<evidence type="ECO:0000256" key="6">
    <source>
        <dbReference type="PIRSR" id="PIRSR000524-1"/>
    </source>
</evidence>
<feature type="modified residue" description="N6-(pyridoxal phosphate)lysine" evidence="7">
    <location>
        <position position="193"/>
    </location>
</feature>
<keyword evidence="5 7" id="KW-0663">Pyridoxal phosphate</keyword>
<dbReference type="GO" id="GO:0019265">
    <property type="term" value="P:glycine biosynthetic process, by transamination of glyoxylate"/>
    <property type="evidence" value="ECO:0007669"/>
    <property type="project" value="TreeGrafter"/>
</dbReference>
<reference evidence="11" key="2">
    <citation type="submission" date="2020-09" db="EMBL/GenBank/DDBJ databases">
        <authorList>
            <person name="Sun Q."/>
            <person name="Zhou Y."/>
        </authorList>
    </citation>
    <scope>NUCLEOTIDE SEQUENCE</scope>
    <source>
        <strain evidence="11">CGMCC 1.15454</strain>
    </source>
</reference>
<keyword evidence="4" id="KW-0808">Transferase</keyword>
<proteinExistence type="inferred from homology"/>
<dbReference type="PROSITE" id="PS00595">
    <property type="entry name" value="AA_TRANSFER_CLASS_5"/>
    <property type="match status" value="1"/>
</dbReference>
<name>A0A9W5TYC1_9BACI</name>
<dbReference type="InterPro" id="IPR024169">
    <property type="entry name" value="SP_NH2Trfase/AEP_transaminase"/>
</dbReference>
<evidence type="ECO:0000256" key="5">
    <source>
        <dbReference type="ARBA" id="ARBA00022898"/>
    </source>
</evidence>
<dbReference type="Proteomes" id="UP000621492">
    <property type="component" value="Unassembled WGS sequence"/>
</dbReference>
<comment type="cofactor">
    <cofactor evidence="1 7 9">
        <name>pyridoxal 5'-phosphate</name>
        <dbReference type="ChEBI" id="CHEBI:597326"/>
    </cofactor>
</comment>
<evidence type="ECO:0000256" key="9">
    <source>
        <dbReference type="RuleBase" id="RU004504"/>
    </source>
</evidence>
<dbReference type="RefSeq" id="WP_088051105.1">
    <property type="nucleotide sequence ID" value="NZ_BMJD01000016.1"/>
</dbReference>
<dbReference type="InterPro" id="IPR000192">
    <property type="entry name" value="Aminotrans_V_dom"/>
</dbReference>
<dbReference type="GO" id="GO:0004760">
    <property type="term" value="F:L-serine-pyruvate transaminase activity"/>
    <property type="evidence" value="ECO:0007669"/>
    <property type="project" value="TreeGrafter"/>
</dbReference>
<sequence>MLQDTSLLRIPGPTPIPPSVQRAMDQPMIGHRGIETKELLGRIKPKLKPVFGTEQDVLIMTGSGTSGLETAVVNTTKARDEVLVIVTGSFGDRFAKICEAYQLVVHRLEVTWGEAVDPEQVREFLQKNPQIKVVFATFCETSTGVLNPVAAISKAVHENSDALVVVDGVSCVGGVEAKMDEWEIDMLVTGSQKAMMLPAGLAFVAASKQAWQVIEANQQPRFYLDLRKYRDNLADNSTPFTPALSLLFGLEQALALMEQEGLQKVYERHMTMMAMLRGAITALGIPLLTKTEAASPTVTAIHPENFDPEQLRKQVKQEFGLAIAGGQQHLKGKIIRIGHMGYCAPQDVLQIISLLELGIQRLGKRIALGQGVIAAQEIYLDARREANHDI</sequence>
<dbReference type="AlphaFoldDB" id="A0A9W5TYC1"/>
<evidence type="ECO:0000256" key="3">
    <source>
        <dbReference type="ARBA" id="ARBA00022576"/>
    </source>
</evidence>
<evidence type="ECO:0000256" key="1">
    <source>
        <dbReference type="ARBA" id="ARBA00001933"/>
    </source>
</evidence>
<keyword evidence="12" id="KW-1185">Reference proteome</keyword>
<dbReference type="FunFam" id="3.40.640.10:FF:000027">
    <property type="entry name" value="Serine--pyruvate aminotransferase, mitochondrial"/>
    <property type="match status" value="1"/>
</dbReference>
<feature type="domain" description="Aminotransferase class V" evidence="10">
    <location>
        <begin position="28"/>
        <end position="329"/>
    </location>
</feature>
<organism evidence="11 12">
    <name type="scientific">Lentibacillus populi</name>
    <dbReference type="NCBI Taxonomy" id="1827502"/>
    <lineage>
        <taxon>Bacteria</taxon>
        <taxon>Bacillati</taxon>
        <taxon>Bacillota</taxon>
        <taxon>Bacilli</taxon>
        <taxon>Bacillales</taxon>
        <taxon>Bacillaceae</taxon>
        <taxon>Lentibacillus</taxon>
    </lineage>
</organism>
<evidence type="ECO:0000256" key="4">
    <source>
        <dbReference type="ARBA" id="ARBA00022679"/>
    </source>
</evidence>
<dbReference type="GO" id="GO:0008453">
    <property type="term" value="F:alanine-glyoxylate transaminase activity"/>
    <property type="evidence" value="ECO:0007669"/>
    <property type="project" value="TreeGrafter"/>
</dbReference>
<dbReference type="InterPro" id="IPR015421">
    <property type="entry name" value="PyrdxlP-dep_Trfase_major"/>
</dbReference>
<protein>
    <submittedName>
        <fullName evidence="11">Class V aminotransferase</fullName>
    </submittedName>
</protein>
<dbReference type="SUPFAM" id="SSF53383">
    <property type="entry name" value="PLP-dependent transferases"/>
    <property type="match status" value="1"/>
</dbReference>
<reference evidence="11" key="1">
    <citation type="journal article" date="2014" name="Int. J. Syst. Evol. Microbiol.">
        <title>Complete genome sequence of Corynebacterium casei LMG S-19264T (=DSM 44701T), isolated from a smear-ripened cheese.</title>
        <authorList>
            <consortium name="US DOE Joint Genome Institute (JGI-PGF)"/>
            <person name="Walter F."/>
            <person name="Albersmeier A."/>
            <person name="Kalinowski J."/>
            <person name="Ruckert C."/>
        </authorList>
    </citation>
    <scope>NUCLEOTIDE SEQUENCE</scope>
    <source>
        <strain evidence="11">CGMCC 1.15454</strain>
    </source>
</reference>
<comment type="caution">
    <text evidence="11">The sequence shown here is derived from an EMBL/GenBank/DDBJ whole genome shotgun (WGS) entry which is preliminary data.</text>
</comment>
<keyword evidence="3 11" id="KW-0032">Aminotransferase</keyword>
<accession>A0A9W5TYC1</accession>
<evidence type="ECO:0000313" key="12">
    <source>
        <dbReference type="Proteomes" id="UP000621492"/>
    </source>
</evidence>
<dbReference type="PANTHER" id="PTHR21152">
    <property type="entry name" value="AMINOTRANSFERASE CLASS V"/>
    <property type="match status" value="1"/>
</dbReference>
<dbReference type="Pfam" id="PF00266">
    <property type="entry name" value="Aminotran_5"/>
    <property type="match status" value="1"/>
</dbReference>
<evidence type="ECO:0000313" key="11">
    <source>
        <dbReference type="EMBL" id="GGB44334.1"/>
    </source>
</evidence>
<dbReference type="PIRSF" id="PIRSF000524">
    <property type="entry name" value="SPT"/>
    <property type="match status" value="1"/>
</dbReference>
<evidence type="ECO:0000259" key="10">
    <source>
        <dbReference type="Pfam" id="PF00266"/>
    </source>
</evidence>
<gene>
    <name evidence="11" type="ORF">GCM10011409_22380</name>
</gene>
<comment type="similarity">
    <text evidence="2 8">Belongs to the class-V pyridoxal-phosphate-dependent aminotransferase family.</text>
</comment>